<gene>
    <name evidence="1" type="ORF">TNIN_277611</name>
</gene>
<evidence type="ECO:0000313" key="2">
    <source>
        <dbReference type="Proteomes" id="UP000886998"/>
    </source>
</evidence>
<comment type="caution">
    <text evidence="1">The sequence shown here is derived from an EMBL/GenBank/DDBJ whole genome shotgun (WGS) entry which is preliminary data.</text>
</comment>
<reference evidence="1" key="1">
    <citation type="submission" date="2020-08" db="EMBL/GenBank/DDBJ databases">
        <title>Multicomponent nature underlies the extraordinary mechanical properties of spider dragline silk.</title>
        <authorList>
            <person name="Kono N."/>
            <person name="Nakamura H."/>
            <person name="Mori M."/>
            <person name="Yoshida Y."/>
            <person name="Ohtoshi R."/>
            <person name="Malay A.D."/>
            <person name="Moran D.A.P."/>
            <person name="Tomita M."/>
            <person name="Numata K."/>
            <person name="Arakawa K."/>
        </authorList>
    </citation>
    <scope>NUCLEOTIDE SEQUENCE</scope>
</reference>
<dbReference type="AlphaFoldDB" id="A0A8X7C6D1"/>
<sequence length="36" mass="3893">MLCPSPVHQIVQFGFANHNPHGFDKGALSLAGLLFQ</sequence>
<dbReference type="Proteomes" id="UP000886998">
    <property type="component" value="Unassembled WGS sequence"/>
</dbReference>
<protein>
    <submittedName>
        <fullName evidence="1">Uncharacterized protein</fullName>
    </submittedName>
</protein>
<proteinExistence type="predicted"/>
<evidence type="ECO:0000313" key="1">
    <source>
        <dbReference type="EMBL" id="GFY59086.1"/>
    </source>
</evidence>
<dbReference type="EMBL" id="BMAV01012422">
    <property type="protein sequence ID" value="GFY59086.1"/>
    <property type="molecule type" value="Genomic_DNA"/>
</dbReference>
<feature type="non-terminal residue" evidence="1">
    <location>
        <position position="36"/>
    </location>
</feature>
<name>A0A8X7C6D1_9ARAC</name>
<organism evidence="1 2">
    <name type="scientific">Trichonephila inaurata madagascariensis</name>
    <dbReference type="NCBI Taxonomy" id="2747483"/>
    <lineage>
        <taxon>Eukaryota</taxon>
        <taxon>Metazoa</taxon>
        <taxon>Ecdysozoa</taxon>
        <taxon>Arthropoda</taxon>
        <taxon>Chelicerata</taxon>
        <taxon>Arachnida</taxon>
        <taxon>Araneae</taxon>
        <taxon>Araneomorphae</taxon>
        <taxon>Entelegynae</taxon>
        <taxon>Araneoidea</taxon>
        <taxon>Nephilidae</taxon>
        <taxon>Trichonephila</taxon>
        <taxon>Trichonephila inaurata</taxon>
    </lineage>
</organism>
<accession>A0A8X7C6D1</accession>
<keyword evidence="2" id="KW-1185">Reference proteome</keyword>